<evidence type="ECO:0000256" key="2">
    <source>
        <dbReference type="ARBA" id="ARBA00011695"/>
    </source>
</evidence>
<evidence type="ECO:0000256" key="5">
    <source>
        <dbReference type="SAM" id="MobiDB-lite"/>
    </source>
</evidence>
<evidence type="ECO:0000256" key="4">
    <source>
        <dbReference type="ARBA" id="ARBA00024667"/>
    </source>
</evidence>
<dbReference type="Proteomes" id="UP001148838">
    <property type="component" value="Unassembled WGS sequence"/>
</dbReference>
<evidence type="ECO:0000313" key="7">
    <source>
        <dbReference type="Proteomes" id="UP001148838"/>
    </source>
</evidence>
<feature type="region of interest" description="Disordered" evidence="5">
    <location>
        <begin position="118"/>
        <end position="145"/>
    </location>
</feature>
<dbReference type="CDD" id="cd23163">
    <property type="entry name" value="Prefoldin_2"/>
    <property type="match status" value="1"/>
</dbReference>
<dbReference type="SUPFAM" id="SSF46579">
    <property type="entry name" value="Prefoldin"/>
    <property type="match status" value="1"/>
</dbReference>
<dbReference type="Gene3D" id="1.10.287.370">
    <property type="match status" value="1"/>
</dbReference>
<comment type="caution">
    <text evidence="6">The sequence shown here is derived from an EMBL/GenBank/DDBJ whole genome shotgun (WGS) entry which is preliminary data.</text>
</comment>
<evidence type="ECO:0008006" key="8">
    <source>
        <dbReference type="Google" id="ProtNLM"/>
    </source>
</evidence>
<evidence type="ECO:0000313" key="6">
    <source>
        <dbReference type="EMBL" id="KAJ4441507.1"/>
    </source>
</evidence>
<keyword evidence="7" id="KW-1185">Reference proteome</keyword>
<comment type="function">
    <text evidence="4">Binds specifically to cytosolic chaperonin (c-CPN) and transfers target proteins to it. Binds to nascent polypeptide chain and promotes folding in an environment in which there are many competing pathways for nonnative proteins.</text>
</comment>
<proteinExistence type="inferred from homology"/>
<dbReference type="InterPro" id="IPR002777">
    <property type="entry name" value="PFD_beta-like"/>
</dbReference>
<evidence type="ECO:0000256" key="3">
    <source>
        <dbReference type="ARBA" id="ARBA00023186"/>
    </source>
</evidence>
<protein>
    <recommendedName>
        <fullName evidence="8">Prefoldin subunit 2</fullName>
    </recommendedName>
</protein>
<dbReference type="EMBL" id="JAJSOF020000015">
    <property type="protein sequence ID" value="KAJ4441507.1"/>
    <property type="molecule type" value="Genomic_DNA"/>
</dbReference>
<accession>A0ABQ8T4U1</accession>
<organism evidence="6 7">
    <name type="scientific">Periplaneta americana</name>
    <name type="common">American cockroach</name>
    <name type="synonym">Blatta americana</name>
    <dbReference type="NCBI Taxonomy" id="6978"/>
    <lineage>
        <taxon>Eukaryota</taxon>
        <taxon>Metazoa</taxon>
        <taxon>Ecdysozoa</taxon>
        <taxon>Arthropoda</taxon>
        <taxon>Hexapoda</taxon>
        <taxon>Insecta</taxon>
        <taxon>Pterygota</taxon>
        <taxon>Neoptera</taxon>
        <taxon>Polyneoptera</taxon>
        <taxon>Dictyoptera</taxon>
        <taxon>Blattodea</taxon>
        <taxon>Blattoidea</taxon>
        <taxon>Blattidae</taxon>
        <taxon>Blattinae</taxon>
        <taxon>Periplaneta</taxon>
    </lineage>
</organism>
<gene>
    <name evidence="6" type="ORF">ANN_11363</name>
</gene>
<comment type="subunit">
    <text evidence="2">Heterohexamer of two PFD-alpha type and four PFD-beta type subunits.</text>
</comment>
<keyword evidence="3" id="KW-0143">Chaperone</keyword>
<comment type="similarity">
    <text evidence="1">Belongs to the prefoldin subunit beta family.</text>
</comment>
<name>A0ABQ8T4U1_PERAM</name>
<sequence length="145" mass="16501">MATDSKKSKAKGKTNEEIFNGFQALRGEQRHMANKLSEMELELHEHKIVIDTLKEVDGNRKCFKMVGGVLCERTVKEVLPVLISNRDQLAKFIESLTEQLSKKGQEVNEYKDKYNIKIRGQDEHSSEAEGDKKPRTGNVLVVNPM</sequence>
<dbReference type="PANTHER" id="PTHR13303">
    <property type="entry name" value="PREFOLDIN SUBUNIT 2"/>
    <property type="match status" value="1"/>
</dbReference>
<evidence type="ECO:0000256" key="1">
    <source>
        <dbReference type="ARBA" id="ARBA00008045"/>
    </source>
</evidence>
<dbReference type="InterPro" id="IPR027235">
    <property type="entry name" value="PFD2"/>
</dbReference>
<dbReference type="InterPro" id="IPR009053">
    <property type="entry name" value="Prefoldin"/>
</dbReference>
<reference evidence="6 7" key="1">
    <citation type="journal article" date="2022" name="Allergy">
        <title>Genome assembly and annotation of Periplaneta americana reveal a comprehensive cockroach allergen profile.</title>
        <authorList>
            <person name="Wang L."/>
            <person name="Xiong Q."/>
            <person name="Saelim N."/>
            <person name="Wang L."/>
            <person name="Nong W."/>
            <person name="Wan A.T."/>
            <person name="Shi M."/>
            <person name="Liu X."/>
            <person name="Cao Q."/>
            <person name="Hui J.H.L."/>
            <person name="Sookrung N."/>
            <person name="Leung T.F."/>
            <person name="Tungtrongchitr A."/>
            <person name="Tsui S.K.W."/>
        </authorList>
    </citation>
    <scope>NUCLEOTIDE SEQUENCE [LARGE SCALE GENOMIC DNA]</scope>
    <source>
        <strain evidence="6">PWHHKU_190912</strain>
    </source>
</reference>
<dbReference type="Pfam" id="PF01920">
    <property type="entry name" value="Prefoldin_2"/>
    <property type="match status" value="1"/>
</dbReference>
<feature type="compositionally biased region" description="Basic and acidic residues" evidence="5">
    <location>
        <begin position="118"/>
        <end position="134"/>
    </location>
</feature>